<keyword evidence="2" id="KW-0812">Transmembrane</keyword>
<evidence type="ECO:0000256" key="1">
    <source>
        <dbReference type="SAM" id="MobiDB-lite"/>
    </source>
</evidence>
<sequence>MSLDDELKRLFRDERLVLTVRGKAVENIVSGARRVRRRRQVTGVVAGAAALVAVVVVGTAVASPSGGTSLPPAGTDSSSVSPTPQSSTVTSSLSVTSSPPGASSAQGTTSAVGPSASTQTQGVGAGTTNGTSGANPPTSRSAAGAQRPAGSGKVLGPHGYGAVRLGMSKDEALRNGVVRQDGGLGETEYCGYDYALRNEPAAHVNISTRLGVAVIFAAPTFRSPEGIGIGSSLAEVRSAYPGLQQSPNIFHTPVPGNANASYHFLLDQDRRVRQFSLAIRGQDCVN</sequence>
<reference evidence="3 4" key="1">
    <citation type="submission" date="2016-11" db="EMBL/GenBank/DDBJ databases">
        <authorList>
            <person name="Jaros S."/>
            <person name="Januszkiewicz K."/>
            <person name="Wedrychowicz H."/>
        </authorList>
    </citation>
    <scope>NUCLEOTIDE SEQUENCE [LARGE SCALE GENOMIC DNA]</scope>
    <source>
        <strain evidence="3 4">DSM 44523</strain>
    </source>
</reference>
<dbReference type="EMBL" id="FQVN01000001">
    <property type="protein sequence ID" value="SHE66808.1"/>
    <property type="molecule type" value="Genomic_DNA"/>
</dbReference>
<accession>A0A1M4VD55</accession>
<organism evidence="3 4">
    <name type="scientific">Streptoalloteichus hindustanus</name>
    <dbReference type="NCBI Taxonomy" id="2017"/>
    <lineage>
        <taxon>Bacteria</taxon>
        <taxon>Bacillati</taxon>
        <taxon>Actinomycetota</taxon>
        <taxon>Actinomycetes</taxon>
        <taxon>Pseudonocardiales</taxon>
        <taxon>Pseudonocardiaceae</taxon>
        <taxon>Streptoalloteichus</taxon>
    </lineage>
</organism>
<keyword evidence="4" id="KW-1185">Reference proteome</keyword>
<gene>
    <name evidence="3" type="ORF">SAMN05444320_101728</name>
</gene>
<dbReference type="AlphaFoldDB" id="A0A1M4VD55"/>
<feature type="region of interest" description="Disordered" evidence="1">
    <location>
        <begin position="64"/>
        <end position="157"/>
    </location>
</feature>
<feature type="compositionally biased region" description="Low complexity" evidence="1">
    <location>
        <begin position="77"/>
        <end position="104"/>
    </location>
</feature>
<evidence type="ECO:0000313" key="3">
    <source>
        <dbReference type="EMBL" id="SHE66808.1"/>
    </source>
</evidence>
<evidence type="ECO:0000256" key="2">
    <source>
        <dbReference type="SAM" id="Phobius"/>
    </source>
</evidence>
<feature type="transmembrane region" description="Helical" evidence="2">
    <location>
        <begin position="41"/>
        <end position="62"/>
    </location>
</feature>
<dbReference type="Proteomes" id="UP000184501">
    <property type="component" value="Unassembled WGS sequence"/>
</dbReference>
<proteinExistence type="predicted"/>
<dbReference type="STRING" id="2017.SAMN05444320_101728"/>
<keyword evidence="2" id="KW-1133">Transmembrane helix</keyword>
<keyword evidence="2" id="KW-0472">Membrane</keyword>
<evidence type="ECO:0000313" key="4">
    <source>
        <dbReference type="Proteomes" id="UP000184501"/>
    </source>
</evidence>
<name>A0A1M4VD55_STRHI</name>
<protein>
    <submittedName>
        <fullName evidence="3">Uncharacterized protein</fullName>
    </submittedName>
</protein>
<feature type="compositionally biased region" description="Low complexity" evidence="1">
    <location>
        <begin position="126"/>
        <end position="138"/>
    </location>
</feature>
<feature type="compositionally biased region" description="Polar residues" evidence="1">
    <location>
        <begin position="105"/>
        <end position="122"/>
    </location>
</feature>